<reference evidence="1" key="1">
    <citation type="submission" date="2022-07" db="EMBL/GenBank/DDBJ databases">
        <title>Complete genome of CX2.</title>
        <authorList>
            <person name="Cao G."/>
        </authorList>
    </citation>
    <scope>NUCLEOTIDE SEQUENCE</scope>
    <source>
        <strain evidence="1">CX2</strain>
    </source>
</reference>
<protein>
    <submittedName>
        <fullName evidence="1">Glycosyl transferase</fullName>
    </submittedName>
</protein>
<gene>
    <name evidence="1" type="ORF">NMQ00_03175</name>
</gene>
<sequence length="315" mass="37246">MNVPKKIKNLIKKNDEIAYRLKAFTIAFAMIKTKIVSDENEIKSQYKRKLGRDLDLNNPNLYNEKIQWLKLNFRDELLNVCVDKHEVRNYVKTKLPNADQILIPQLGIYNDVNEIDFSQLPKQFILKLTNGSSFNYICFDKKKRGEIKKIKNRFKLWSKLNYYAIGREWAYRDVKNRIVCEELILSAQGNPPEDYRFFCFGGKVKIITVDLESVVDGVKTSDYHRKIYDTDWNAIEATIEYPDKPELFIEKPKLLTEMIEVAERLAEDFPAVRVDFYSFEDKFYFGELTFYHASGYQKISPLDFEEKMGEWLQLS</sequence>
<dbReference type="GO" id="GO:0016740">
    <property type="term" value="F:transferase activity"/>
    <property type="evidence" value="ECO:0007669"/>
    <property type="project" value="UniProtKB-KW"/>
</dbReference>
<dbReference type="Pfam" id="PF14305">
    <property type="entry name" value="ATPgrasp_TupA"/>
    <property type="match status" value="1"/>
</dbReference>
<keyword evidence="2" id="KW-1185">Reference proteome</keyword>
<dbReference type="Proteomes" id="UP001060325">
    <property type="component" value="Chromosome"/>
</dbReference>
<dbReference type="RefSeq" id="WP_255177896.1">
    <property type="nucleotide sequence ID" value="NZ_CP101462.1"/>
</dbReference>
<keyword evidence="1" id="KW-0808">Transferase</keyword>
<dbReference type="InterPro" id="IPR029465">
    <property type="entry name" value="ATPgrasp_TupA"/>
</dbReference>
<name>A0ABY5FQP2_9BACL</name>
<proteinExistence type="predicted"/>
<dbReference type="EMBL" id="CP101462">
    <property type="protein sequence ID" value="UTT43517.1"/>
    <property type="molecule type" value="Genomic_DNA"/>
</dbReference>
<evidence type="ECO:0000313" key="1">
    <source>
        <dbReference type="EMBL" id="UTT43517.1"/>
    </source>
</evidence>
<evidence type="ECO:0000313" key="2">
    <source>
        <dbReference type="Proteomes" id="UP001060325"/>
    </source>
</evidence>
<accession>A0ABY5FQP2</accession>
<organism evidence="1 2">
    <name type="scientific">Exiguobacterium aurantiacum</name>
    <dbReference type="NCBI Taxonomy" id="33987"/>
    <lineage>
        <taxon>Bacteria</taxon>
        <taxon>Bacillati</taxon>
        <taxon>Bacillota</taxon>
        <taxon>Bacilli</taxon>
        <taxon>Bacillales</taxon>
        <taxon>Bacillales Family XII. Incertae Sedis</taxon>
        <taxon>Exiguobacterium</taxon>
    </lineage>
</organism>